<proteinExistence type="predicted"/>
<reference evidence="1 2" key="1">
    <citation type="submission" date="2020-01" db="EMBL/GenBank/DDBJ databases">
        <authorList>
            <person name="Kim M.K."/>
        </authorList>
    </citation>
    <scope>NUCLEOTIDE SEQUENCE [LARGE SCALE GENOMIC DNA]</scope>
    <source>
        <strain evidence="1 2">BT213</strain>
    </source>
</reference>
<accession>A0A6B2H3M6</accession>
<organism evidence="1 2">
    <name type="scientific">Pontibacter fetidus</name>
    <dbReference type="NCBI Taxonomy" id="2700082"/>
    <lineage>
        <taxon>Bacteria</taxon>
        <taxon>Pseudomonadati</taxon>
        <taxon>Bacteroidota</taxon>
        <taxon>Cytophagia</taxon>
        <taxon>Cytophagales</taxon>
        <taxon>Hymenobacteraceae</taxon>
        <taxon>Pontibacter</taxon>
    </lineage>
</organism>
<comment type="caution">
    <text evidence="1">The sequence shown here is derived from an EMBL/GenBank/DDBJ whole genome shotgun (WGS) entry which is preliminary data.</text>
</comment>
<name>A0A6B2H3M6_9BACT</name>
<sequence>MSKKQFIPFSELKDKKAIVVDSTHPNGLILSHWRGAPTPNILRADTSAAIVLNAIRENIDGLELPYVTANHFDIDGFVGVWSLLNPELALEHEELLRQMALIGDFRELDLNHPLSGEALKLVCWINARERELFYKPFAADEMEEKEAAQCVKKFEYFLPRFKQVLKDPDWERGAWEDEVGDVLLGYRTMYSPASKLTRYPEIGLIIIDTPEPVHYYALFSRTVGFDIVLACYNTNRYELEYKYTTWVDIASRPTLPRLPLAPLAAKLNQLEQSNYTWTADSVTETGPLLRLQGHNLNREEAYDNPTQREIYPSSIAPQELKQTIVHYYQQAYQDIKPKHNWTWKEIKALGQEM</sequence>
<dbReference type="Pfam" id="PF20392">
    <property type="entry name" value="DUF6687"/>
    <property type="match status" value="1"/>
</dbReference>
<evidence type="ECO:0000313" key="2">
    <source>
        <dbReference type="Proteomes" id="UP000478546"/>
    </source>
</evidence>
<gene>
    <name evidence="1" type="ORF">GWO68_12285</name>
</gene>
<dbReference type="EMBL" id="JAAEAA010000015">
    <property type="protein sequence ID" value="NDK56698.1"/>
    <property type="molecule type" value="Genomic_DNA"/>
</dbReference>
<dbReference type="InterPro" id="IPR046509">
    <property type="entry name" value="DUF6687"/>
</dbReference>
<dbReference type="Proteomes" id="UP000478546">
    <property type="component" value="Unassembled WGS sequence"/>
</dbReference>
<evidence type="ECO:0000313" key="1">
    <source>
        <dbReference type="EMBL" id="NDK56698.1"/>
    </source>
</evidence>
<protein>
    <submittedName>
        <fullName evidence="1">Uncharacterized protein</fullName>
    </submittedName>
</protein>
<keyword evidence="2" id="KW-1185">Reference proteome</keyword>
<dbReference type="AlphaFoldDB" id="A0A6B2H3M6"/>